<dbReference type="Pfam" id="PF08212">
    <property type="entry name" value="Lipocalin_2"/>
    <property type="match status" value="1"/>
</dbReference>
<accession>A0A5C8JK59</accession>
<dbReference type="RefSeq" id="WP_147922427.1">
    <property type="nucleotide sequence ID" value="NZ_VRTY01000053.1"/>
</dbReference>
<dbReference type="InterPro" id="IPR012674">
    <property type="entry name" value="Calycin"/>
</dbReference>
<dbReference type="SUPFAM" id="SSF50814">
    <property type="entry name" value="Lipocalins"/>
    <property type="match status" value="1"/>
</dbReference>
<feature type="lipid moiety-binding region" description="N-palmitoyl cysteine" evidence="3">
    <location>
        <position position="23"/>
    </location>
</feature>
<comment type="similarity">
    <text evidence="1 2">Belongs to the calycin superfamily. Lipocalin family.</text>
</comment>
<dbReference type="EMBL" id="VRTY01000053">
    <property type="protein sequence ID" value="TXK38139.1"/>
    <property type="molecule type" value="Genomic_DNA"/>
</dbReference>
<feature type="lipid moiety-binding region" description="S-diacylglycerol cysteine" evidence="3">
    <location>
        <position position="23"/>
    </location>
</feature>
<dbReference type="InterPro" id="IPR047202">
    <property type="entry name" value="Lipocalin_Blc-like_dom"/>
</dbReference>
<dbReference type="Gene3D" id="2.40.128.20">
    <property type="match status" value="1"/>
</dbReference>
<evidence type="ECO:0000259" key="4">
    <source>
        <dbReference type="Pfam" id="PF08212"/>
    </source>
</evidence>
<dbReference type="PIRSF" id="PIRSF036893">
    <property type="entry name" value="Lipocalin_ApoD"/>
    <property type="match status" value="1"/>
</dbReference>
<feature type="domain" description="Lipocalin/cytosolic fatty-acid binding" evidence="4">
    <location>
        <begin position="36"/>
        <end position="173"/>
    </location>
</feature>
<dbReference type="PROSITE" id="PS00213">
    <property type="entry name" value="LIPOCALIN"/>
    <property type="match status" value="1"/>
</dbReference>
<evidence type="ECO:0000313" key="5">
    <source>
        <dbReference type="EMBL" id="TXK38139.1"/>
    </source>
</evidence>
<dbReference type="InterPro" id="IPR000566">
    <property type="entry name" value="Lipocln_cytosolic_FA-bd_dom"/>
</dbReference>
<dbReference type="PANTHER" id="PTHR10612:SF34">
    <property type="entry name" value="APOLIPOPROTEIN D"/>
    <property type="match status" value="1"/>
</dbReference>
<keyword evidence="3" id="KW-0449">Lipoprotein</keyword>
<evidence type="ECO:0000256" key="2">
    <source>
        <dbReference type="PIRNR" id="PIRNR036893"/>
    </source>
</evidence>
<dbReference type="AlphaFoldDB" id="A0A5C8JK59"/>
<dbReference type="InterPro" id="IPR022271">
    <property type="entry name" value="Lipocalin_ApoD"/>
</dbReference>
<comment type="caution">
    <text evidence="5">The sequence shown here is derived from an EMBL/GenBank/DDBJ whole genome shotgun (WGS) entry which is preliminary data.</text>
</comment>
<gene>
    <name evidence="5" type="ORF">FVR03_14220</name>
</gene>
<dbReference type="InterPro" id="IPR022272">
    <property type="entry name" value="Lipocalin_CS"/>
</dbReference>
<dbReference type="GO" id="GO:0006950">
    <property type="term" value="P:response to stress"/>
    <property type="evidence" value="ECO:0007669"/>
    <property type="project" value="UniProtKB-ARBA"/>
</dbReference>
<evidence type="ECO:0000256" key="1">
    <source>
        <dbReference type="ARBA" id="ARBA00006889"/>
    </source>
</evidence>
<dbReference type="PRINTS" id="PR01171">
    <property type="entry name" value="BCTLIPOCALIN"/>
</dbReference>
<dbReference type="Proteomes" id="UP000321926">
    <property type="component" value="Unassembled WGS sequence"/>
</dbReference>
<dbReference type="PANTHER" id="PTHR10612">
    <property type="entry name" value="APOLIPOPROTEIN D"/>
    <property type="match status" value="1"/>
</dbReference>
<dbReference type="OrthoDB" id="594739at2"/>
<proteinExistence type="inferred from homology"/>
<evidence type="ECO:0000313" key="6">
    <source>
        <dbReference type="Proteomes" id="UP000321926"/>
    </source>
</evidence>
<reference evidence="5 6" key="1">
    <citation type="submission" date="2019-08" db="EMBL/GenBank/DDBJ databases">
        <authorList>
            <person name="Shi S."/>
        </authorList>
    </citation>
    <scope>NUCLEOTIDE SEQUENCE [LARGE SCALE GENOMIC DNA]</scope>
    <source>
        <strain evidence="5 6">GY10130</strain>
    </source>
</reference>
<protein>
    <submittedName>
        <fullName evidence="5">Lipocalin family protein</fullName>
    </submittedName>
</protein>
<name>A0A5C8JK59_9BACT</name>
<dbReference type="InterPro" id="IPR002446">
    <property type="entry name" value="Lipocalin_bac"/>
</dbReference>
<keyword evidence="3" id="KW-0564">Palmitate</keyword>
<organism evidence="5 6">
    <name type="scientific">Pontibacter qinzhouensis</name>
    <dbReference type="NCBI Taxonomy" id="2603253"/>
    <lineage>
        <taxon>Bacteria</taxon>
        <taxon>Pseudomonadati</taxon>
        <taxon>Bacteroidota</taxon>
        <taxon>Cytophagia</taxon>
        <taxon>Cytophagales</taxon>
        <taxon>Hymenobacteraceae</taxon>
        <taxon>Pontibacter</taxon>
    </lineage>
</organism>
<dbReference type="PROSITE" id="PS51257">
    <property type="entry name" value="PROKAR_LIPOPROTEIN"/>
    <property type="match status" value="1"/>
</dbReference>
<evidence type="ECO:0000256" key="3">
    <source>
        <dbReference type="PIRSR" id="PIRSR036893-52"/>
    </source>
</evidence>
<keyword evidence="6" id="KW-1185">Reference proteome</keyword>
<dbReference type="CDD" id="cd19438">
    <property type="entry name" value="lipocalin_Blc-like"/>
    <property type="match status" value="1"/>
</dbReference>
<sequence length="176" mass="19717">MTQTVRTLQTGLLLVGASLFSACSKQYPALQTVASVDLNRYAGTWYEIASLPQRFTKDCHCTTAQYTPHPDGYVEVYNSCRQDSPTGDTKDVNGKAFPVEGSSNSKLKVQFFWPFKGDYWILDLADDYSYALVGAPDRESLWILSRKPVLDAATYEQLVQLAKQKGFPVQDLQPMD</sequence>